<dbReference type="InterPro" id="IPR032508">
    <property type="entry name" value="FecR_C"/>
</dbReference>
<sequence>MNKSEHIPYELLGKYFSGEASPEEAIAVEDWIAAAPEHRRLFEQTAGLWENAAGGQQHTLPDKAAVWQEIRRQLPGAAPLKTAAVRPGNGRLMAAAILLLICGASLYFLLHRTSAPAADWVSRQTTAGIFRDTLPDHSLAVINSHSAISYEKGLAGRNRLIRLKGQAWFDVTFNPGKPFIVEVGDIAVKVLGTAFNIQQKDSTIEVAVLNGSVAMMNSRNRLTVTAGQQGIYHAASGTFELVNAFNSNKMGYATRVFNFENTSLKDIAAQLEKAYGVTIRIADKKLENCAMSSSFENKPLDYIFEVISVTLNVQCRVEKDSVYINGEGCN</sequence>
<protein>
    <submittedName>
        <fullName evidence="1">DUF4974 domain-containing protein</fullName>
    </submittedName>
</protein>
<evidence type="ECO:0000313" key="1">
    <source>
        <dbReference type="EMBL" id="NSL85435.1"/>
    </source>
</evidence>
<organism evidence="1 2">
    <name type="scientific">Chitinophaga solisilvae</name>
    <dbReference type="NCBI Taxonomy" id="1233460"/>
    <lineage>
        <taxon>Bacteria</taxon>
        <taxon>Pseudomonadati</taxon>
        <taxon>Bacteroidota</taxon>
        <taxon>Chitinophagia</taxon>
        <taxon>Chitinophagales</taxon>
        <taxon>Chitinophagaceae</taxon>
        <taxon>Chitinophaga</taxon>
    </lineage>
</organism>
<dbReference type="EMBL" id="RIAR02000001">
    <property type="protein sequence ID" value="NSL85435.1"/>
    <property type="molecule type" value="Genomic_DNA"/>
</dbReference>
<dbReference type="Pfam" id="PF04773">
    <property type="entry name" value="FecR"/>
    <property type="match status" value="1"/>
</dbReference>
<dbReference type="PIRSF" id="PIRSF018266">
    <property type="entry name" value="FecR"/>
    <property type="match status" value="1"/>
</dbReference>
<reference evidence="1" key="1">
    <citation type="submission" date="2020-05" db="EMBL/GenBank/DDBJ databases">
        <title>Chitinophaga laudate sp. nov., isolated from a tropical peat swamp.</title>
        <authorList>
            <person name="Goh C.B.S."/>
            <person name="Lee M.S."/>
            <person name="Parimannan S."/>
            <person name="Pasbakhsh P."/>
            <person name="Yule C.M."/>
            <person name="Rajandas H."/>
            <person name="Loke S."/>
            <person name="Croft L."/>
            <person name="Tan J.B.L."/>
        </authorList>
    </citation>
    <scope>NUCLEOTIDE SEQUENCE</scope>
    <source>
        <strain evidence="1">Mgbs1</strain>
    </source>
</reference>
<dbReference type="AlphaFoldDB" id="A0A3S1D1Q0"/>
<dbReference type="Pfam" id="PF16344">
    <property type="entry name" value="FecR_C"/>
    <property type="match status" value="1"/>
</dbReference>
<evidence type="ECO:0000313" key="2">
    <source>
        <dbReference type="Proteomes" id="UP000281028"/>
    </source>
</evidence>
<dbReference type="Proteomes" id="UP000281028">
    <property type="component" value="Unassembled WGS sequence"/>
</dbReference>
<dbReference type="Gene3D" id="3.55.50.30">
    <property type="match status" value="1"/>
</dbReference>
<gene>
    <name evidence="1" type="ORF">ECE50_001240</name>
</gene>
<comment type="caution">
    <text evidence="1">The sequence shown here is derived from an EMBL/GenBank/DDBJ whole genome shotgun (WGS) entry which is preliminary data.</text>
</comment>
<dbReference type="InterPro" id="IPR012373">
    <property type="entry name" value="Ferrdict_sens_TM"/>
</dbReference>
<dbReference type="InterPro" id="IPR006860">
    <property type="entry name" value="FecR"/>
</dbReference>
<dbReference type="GO" id="GO:0016989">
    <property type="term" value="F:sigma factor antagonist activity"/>
    <property type="evidence" value="ECO:0007669"/>
    <property type="project" value="TreeGrafter"/>
</dbReference>
<proteinExistence type="predicted"/>
<keyword evidence="2" id="KW-1185">Reference proteome</keyword>
<dbReference type="Gene3D" id="2.60.120.1440">
    <property type="match status" value="1"/>
</dbReference>
<dbReference type="PANTHER" id="PTHR30273:SF2">
    <property type="entry name" value="PROTEIN FECR"/>
    <property type="match status" value="1"/>
</dbReference>
<dbReference type="PANTHER" id="PTHR30273">
    <property type="entry name" value="PERIPLASMIC SIGNAL SENSOR AND SIGMA FACTOR ACTIVATOR FECR-RELATED"/>
    <property type="match status" value="1"/>
</dbReference>
<accession>A0A3S1D1Q0</accession>
<dbReference type="OrthoDB" id="1452822at2"/>
<name>A0A3S1D1Q0_9BACT</name>